<proteinExistence type="predicted"/>
<evidence type="ECO:0000256" key="5">
    <source>
        <dbReference type="ARBA" id="ARBA00023049"/>
    </source>
</evidence>
<dbReference type="NCBIfam" id="TIGR00608">
    <property type="entry name" value="radc"/>
    <property type="match status" value="1"/>
</dbReference>
<organism evidence="7">
    <name type="scientific">hydrothermal vent metagenome</name>
    <dbReference type="NCBI Taxonomy" id="652676"/>
    <lineage>
        <taxon>unclassified sequences</taxon>
        <taxon>metagenomes</taxon>
        <taxon>ecological metagenomes</taxon>
    </lineage>
</organism>
<accession>A0A3B0VAH1</accession>
<keyword evidence="4" id="KW-0862">Zinc</keyword>
<evidence type="ECO:0000256" key="1">
    <source>
        <dbReference type="ARBA" id="ARBA00022670"/>
    </source>
</evidence>
<dbReference type="GO" id="GO:0006508">
    <property type="term" value="P:proteolysis"/>
    <property type="evidence" value="ECO:0007669"/>
    <property type="project" value="UniProtKB-KW"/>
</dbReference>
<reference evidence="7" key="1">
    <citation type="submission" date="2018-06" db="EMBL/GenBank/DDBJ databases">
        <authorList>
            <person name="Zhirakovskaya E."/>
        </authorList>
    </citation>
    <scope>NUCLEOTIDE SEQUENCE</scope>
</reference>
<evidence type="ECO:0000259" key="6">
    <source>
        <dbReference type="PROSITE" id="PS50249"/>
    </source>
</evidence>
<dbReference type="InterPro" id="IPR020891">
    <property type="entry name" value="UPF0758_CS"/>
</dbReference>
<name>A0A3B0VAH1_9ZZZZ</name>
<gene>
    <name evidence="7" type="ORF">MNBD_GAMMA01-651</name>
</gene>
<sequence length="224" mass="24990">MTINQWPKAERPRERLLKHGASNLSNAELLAIFLRTGIVGKTALDLARDLLNDFGSLDKVLESDFKSFTKTKGLGSAKYCQLQATLELVRRHYDCKVAESASFTSQNLARNYLLSNFPNLEHETFACLLLDNNNKLIKFQTLFTGTINQAQVYPRIVAQACLKNNAAAIILAHNHPSGCLQASDADKTITRKLIQVLELIDVRVLDHFIVGKNDVFSMAQNGLM</sequence>
<evidence type="ECO:0000256" key="2">
    <source>
        <dbReference type="ARBA" id="ARBA00022723"/>
    </source>
</evidence>
<dbReference type="InterPro" id="IPR037518">
    <property type="entry name" value="MPN"/>
</dbReference>
<keyword evidence="5" id="KW-0482">Metalloprotease</keyword>
<dbReference type="SUPFAM" id="SSF47781">
    <property type="entry name" value="RuvA domain 2-like"/>
    <property type="match status" value="1"/>
</dbReference>
<evidence type="ECO:0000313" key="7">
    <source>
        <dbReference type="EMBL" id="VAW33819.1"/>
    </source>
</evidence>
<keyword evidence="3" id="KW-0378">Hydrolase</keyword>
<evidence type="ECO:0000256" key="3">
    <source>
        <dbReference type="ARBA" id="ARBA00022801"/>
    </source>
</evidence>
<dbReference type="PANTHER" id="PTHR30471:SF3">
    <property type="entry name" value="UPF0758 PROTEIN YEES-RELATED"/>
    <property type="match status" value="1"/>
</dbReference>
<dbReference type="EMBL" id="UOEW01000043">
    <property type="protein sequence ID" value="VAW33819.1"/>
    <property type="molecule type" value="Genomic_DNA"/>
</dbReference>
<dbReference type="Gene3D" id="3.40.140.10">
    <property type="entry name" value="Cytidine Deaminase, domain 2"/>
    <property type="match status" value="1"/>
</dbReference>
<dbReference type="PROSITE" id="PS01302">
    <property type="entry name" value="UPF0758"/>
    <property type="match status" value="1"/>
</dbReference>
<dbReference type="Pfam" id="PF20582">
    <property type="entry name" value="UPF0758_N"/>
    <property type="match status" value="1"/>
</dbReference>
<dbReference type="Pfam" id="PF04002">
    <property type="entry name" value="RadC"/>
    <property type="match status" value="1"/>
</dbReference>
<dbReference type="InterPro" id="IPR010994">
    <property type="entry name" value="RuvA_2-like"/>
</dbReference>
<dbReference type="InterPro" id="IPR046778">
    <property type="entry name" value="UPF0758_N"/>
</dbReference>
<dbReference type="PROSITE" id="PS50249">
    <property type="entry name" value="MPN"/>
    <property type="match status" value="1"/>
</dbReference>
<dbReference type="InterPro" id="IPR001405">
    <property type="entry name" value="UPF0758"/>
</dbReference>
<dbReference type="PANTHER" id="PTHR30471">
    <property type="entry name" value="DNA REPAIR PROTEIN RADC"/>
    <property type="match status" value="1"/>
</dbReference>
<feature type="domain" description="MPN" evidence="6">
    <location>
        <begin position="102"/>
        <end position="224"/>
    </location>
</feature>
<evidence type="ECO:0000256" key="4">
    <source>
        <dbReference type="ARBA" id="ARBA00022833"/>
    </source>
</evidence>
<dbReference type="AlphaFoldDB" id="A0A3B0VAH1"/>
<dbReference type="GO" id="GO:0008237">
    <property type="term" value="F:metallopeptidase activity"/>
    <property type="evidence" value="ECO:0007669"/>
    <property type="project" value="UniProtKB-KW"/>
</dbReference>
<keyword evidence="2" id="KW-0479">Metal-binding</keyword>
<keyword evidence="1" id="KW-0645">Protease</keyword>
<protein>
    <submittedName>
        <fullName evidence="7">UPF0758 family protein</fullName>
    </submittedName>
</protein>
<dbReference type="GO" id="GO:0046872">
    <property type="term" value="F:metal ion binding"/>
    <property type="evidence" value="ECO:0007669"/>
    <property type="project" value="UniProtKB-KW"/>
</dbReference>
<dbReference type="NCBIfam" id="NF000642">
    <property type="entry name" value="PRK00024.1"/>
    <property type="match status" value="1"/>
</dbReference>
<dbReference type="InterPro" id="IPR025657">
    <property type="entry name" value="RadC_JAB"/>
</dbReference>
<dbReference type="CDD" id="cd08071">
    <property type="entry name" value="MPN_DUF2466"/>
    <property type="match status" value="1"/>
</dbReference>